<reference evidence="3 4" key="1">
    <citation type="submission" date="2022-08" db="EMBL/GenBank/DDBJ databases">
        <title>Paenibacillus endoradicis sp. nov., Paenibacillus radicibacter sp. nov and Paenibacillus pararadicis sp. nov., three cold-adapted plant growth-promoting bacteria isolated from root of Larix gmelinii in Great Khingan.</title>
        <authorList>
            <person name="Xue H."/>
        </authorList>
    </citation>
    <scope>NUCLEOTIDE SEQUENCE [LARGE SCALE GENOMIC DNA]</scope>
    <source>
        <strain evidence="3 4">N5-1-1-5</strain>
    </source>
</reference>
<dbReference type="PANTHER" id="PTHR22946:SF9">
    <property type="entry name" value="POLYKETIDE TRANSFERASE AF380"/>
    <property type="match status" value="1"/>
</dbReference>
<dbReference type="PANTHER" id="PTHR22946">
    <property type="entry name" value="DIENELACTONE HYDROLASE DOMAIN-CONTAINING PROTEIN-RELATED"/>
    <property type="match status" value="1"/>
</dbReference>
<gene>
    <name evidence="3" type="ORF">NV381_24585</name>
</gene>
<dbReference type="InterPro" id="IPR050261">
    <property type="entry name" value="FrsA_esterase"/>
</dbReference>
<name>A0ABT1YMI6_9BACL</name>
<keyword evidence="1 3" id="KW-0378">Hydrolase</keyword>
<accession>A0ABT1YMI6</accession>
<organism evidence="3 4">
    <name type="scientific">Paenibacillus radicis</name>
    <name type="common">ex Xue et al. 2023</name>
    <dbReference type="NCBI Taxonomy" id="2972489"/>
    <lineage>
        <taxon>Bacteria</taxon>
        <taxon>Bacillati</taxon>
        <taxon>Bacillota</taxon>
        <taxon>Bacilli</taxon>
        <taxon>Bacillales</taxon>
        <taxon>Paenibacillaceae</taxon>
        <taxon>Paenibacillus</taxon>
    </lineage>
</organism>
<dbReference type="InterPro" id="IPR002925">
    <property type="entry name" value="Dienelactn_hydro"/>
</dbReference>
<keyword evidence="4" id="KW-1185">Reference proteome</keyword>
<dbReference type="Pfam" id="PF01738">
    <property type="entry name" value="DLH"/>
    <property type="match status" value="1"/>
</dbReference>
<dbReference type="Gene3D" id="3.40.50.1820">
    <property type="entry name" value="alpha/beta hydrolase"/>
    <property type="match status" value="1"/>
</dbReference>
<dbReference type="InterPro" id="IPR029058">
    <property type="entry name" value="AB_hydrolase_fold"/>
</dbReference>
<evidence type="ECO:0000256" key="1">
    <source>
        <dbReference type="ARBA" id="ARBA00022801"/>
    </source>
</evidence>
<feature type="domain" description="Dienelactone hydrolase" evidence="2">
    <location>
        <begin position="21"/>
        <end position="242"/>
    </location>
</feature>
<evidence type="ECO:0000313" key="4">
    <source>
        <dbReference type="Proteomes" id="UP001300012"/>
    </source>
</evidence>
<sequence>MPIISEPFKLVDIAAISVYDADEAGKRPIVLLLHGAGSGKESGLEAAHQLASAGFFAVVFDASGYGESPYAARELIDPLDIFTIYRETSGYINRLIRHLAEHPAADADRVGLIGFSMGAHIIYYYLAQERLKAVKAAVPISGSPRWDNIVRRFIVTFNQFRHLGGEETIQDYERQVSAFHPLPLLNELSELPLLILTGENDDKIPSADLEAFYHRIERNYSSKEQVKLTVYSGVGHKFTADMMSDALEWFKKYL</sequence>
<protein>
    <submittedName>
        <fullName evidence="3">Alpha/beta fold hydrolase</fullName>
    </submittedName>
</protein>
<dbReference type="RefSeq" id="WP_258215935.1">
    <property type="nucleotide sequence ID" value="NZ_JANQBD010000019.1"/>
</dbReference>
<comment type="caution">
    <text evidence="3">The sequence shown here is derived from an EMBL/GenBank/DDBJ whole genome shotgun (WGS) entry which is preliminary data.</text>
</comment>
<evidence type="ECO:0000259" key="2">
    <source>
        <dbReference type="Pfam" id="PF01738"/>
    </source>
</evidence>
<evidence type="ECO:0000313" key="3">
    <source>
        <dbReference type="EMBL" id="MCR8634374.1"/>
    </source>
</evidence>
<proteinExistence type="predicted"/>
<dbReference type="Proteomes" id="UP001300012">
    <property type="component" value="Unassembled WGS sequence"/>
</dbReference>
<dbReference type="EMBL" id="JANQBD010000019">
    <property type="protein sequence ID" value="MCR8634374.1"/>
    <property type="molecule type" value="Genomic_DNA"/>
</dbReference>
<dbReference type="SUPFAM" id="SSF53474">
    <property type="entry name" value="alpha/beta-Hydrolases"/>
    <property type="match status" value="1"/>
</dbReference>
<dbReference type="GO" id="GO:0016787">
    <property type="term" value="F:hydrolase activity"/>
    <property type="evidence" value="ECO:0007669"/>
    <property type="project" value="UniProtKB-KW"/>
</dbReference>